<protein>
    <recommendedName>
        <fullName evidence="2">Red chlorophyll catabolite reductase</fullName>
    </recommendedName>
</protein>
<dbReference type="Gene3D" id="3.40.1500.20">
    <property type="match status" value="1"/>
</dbReference>
<evidence type="ECO:0008006" key="2">
    <source>
        <dbReference type="Google" id="ProtNLM"/>
    </source>
</evidence>
<name>A0A7S3U3M3_9SPIT</name>
<gene>
    <name evidence="1" type="ORF">SACU0126_LOCUS33681</name>
</gene>
<reference evidence="1" key="1">
    <citation type="submission" date="2021-01" db="EMBL/GenBank/DDBJ databases">
        <authorList>
            <person name="Corre E."/>
            <person name="Pelletier E."/>
            <person name="Niang G."/>
            <person name="Scheremetjew M."/>
            <person name="Finn R."/>
            <person name="Kale V."/>
            <person name="Holt S."/>
            <person name="Cochrane G."/>
            <person name="Meng A."/>
            <person name="Brown T."/>
            <person name="Cohen L."/>
        </authorList>
    </citation>
    <scope>NUCLEOTIDE SEQUENCE</scope>
    <source>
        <strain evidence="1">SPMC142</strain>
    </source>
</reference>
<dbReference type="AlphaFoldDB" id="A0A7S3U3M3"/>
<dbReference type="EMBL" id="HBIQ01106112">
    <property type="protein sequence ID" value="CAE0601370.1"/>
    <property type="molecule type" value="Transcribed_RNA"/>
</dbReference>
<sequence>MRSSRTASPSLSALGAKEIEDLLSSKEFTMDISTVAKGSGRETFVGQSGMNQGTGIGALTDLIKLGVGRLLTWKNRPVYDKLSAIIEDDLLGLVKARVPDLEQKRTAFAEPGAKPASHAFESADGKCKGHVAAYKGGKVDWITTCSFFSESLGFGNLRIDGWTDRSTRAPNMAVHLCIVFNVLFIYISLPPRANLLLDDEYNDFVYATPRGEYRGGPGLSLNDYWVSCIDDKRFKPYFSKFHEVNAFMVAPTTLLYTVKYSKKSLAAVRDLGIAHVSSWLDLLEGKDDKNGVLLKDIESRDTQAMLLQLDVRTRQFPFRDPDTKNVANILGLEITDKIIRTLCGDPEDPIWRKR</sequence>
<organism evidence="1">
    <name type="scientific">Strombidinopsis acuminata</name>
    <dbReference type="NCBI Taxonomy" id="141414"/>
    <lineage>
        <taxon>Eukaryota</taxon>
        <taxon>Sar</taxon>
        <taxon>Alveolata</taxon>
        <taxon>Ciliophora</taxon>
        <taxon>Intramacronucleata</taxon>
        <taxon>Spirotrichea</taxon>
        <taxon>Choreotrichia</taxon>
        <taxon>Choreotrichida</taxon>
        <taxon>Strombidinopsidae</taxon>
        <taxon>Strombidinopsis</taxon>
    </lineage>
</organism>
<proteinExistence type="predicted"/>
<evidence type="ECO:0000313" key="1">
    <source>
        <dbReference type="EMBL" id="CAE0601370.1"/>
    </source>
</evidence>
<accession>A0A7S3U3M3</accession>